<evidence type="ECO:0000256" key="6">
    <source>
        <dbReference type="ARBA" id="ARBA00022840"/>
    </source>
</evidence>
<dbReference type="InterPro" id="IPR050108">
    <property type="entry name" value="CDK"/>
</dbReference>
<dbReference type="AlphaFoldDB" id="A0A0G4G860"/>
<dbReference type="PROSITE" id="PS00107">
    <property type="entry name" value="PROTEIN_KINASE_ATP"/>
    <property type="match status" value="1"/>
</dbReference>
<evidence type="ECO:0000256" key="7">
    <source>
        <dbReference type="ARBA" id="ARBA00038543"/>
    </source>
</evidence>
<feature type="binding site" evidence="11">
    <location>
        <position position="53"/>
    </location>
    <ligand>
        <name>ATP</name>
        <dbReference type="ChEBI" id="CHEBI:30616"/>
    </ligand>
</feature>
<evidence type="ECO:0000256" key="5">
    <source>
        <dbReference type="ARBA" id="ARBA00022777"/>
    </source>
</evidence>
<evidence type="ECO:0000256" key="10">
    <source>
        <dbReference type="ARBA" id="ARBA00042858"/>
    </source>
</evidence>
<evidence type="ECO:0000256" key="9">
    <source>
        <dbReference type="ARBA" id="ARBA00041902"/>
    </source>
</evidence>
<keyword evidence="4 11" id="KW-0547">Nucleotide-binding</keyword>
<keyword evidence="2 12" id="KW-0723">Serine/threonine-protein kinase</keyword>
<dbReference type="VEuPathDB" id="CryptoDB:Vbra_3235"/>
<dbReference type="InterPro" id="IPR017441">
    <property type="entry name" value="Protein_kinase_ATP_BS"/>
</dbReference>
<organism evidence="15 16">
    <name type="scientific">Vitrella brassicaformis (strain CCMP3155)</name>
    <dbReference type="NCBI Taxonomy" id="1169540"/>
    <lineage>
        <taxon>Eukaryota</taxon>
        <taxon>Sar</taxon>
        <taxon>Alveolata</taxon>
        <taxon>Colpodellida</taxon>
        <taxon>Vitrellaceae</taxon>
        <taxon>Vitrella</taxon>
    </lineage>
</organism>
<feature type="domain" description="Protein kinase" evidence="14">
    <location>
        <begin position="18"/>
        <end position="357"/>
    </location>
</feature>
<dbReference type="SMART" id="SM00220">
    <property type="entry name" value="S_TKc"/>
    <property type="match status" value="1"/>
</dbReference>
<evidence type="ECO:0000256" key="11">
    <source>
        <dbReference type="PROSITE-ProRule" id="PRU10141"/>
    </source>
</evidence>
<evidence type="ECO:0000313" key="15">
    <source>
        <dbReference type="EMBL" id="CEM24858.1"/>
    </source>
</evidence>
<comment type="similarity">
    <text evidence="1">Belongs to the protein kinase superfamily. CMGC Ser/Thr protein kinase family. CDC2/CDKX subfamily.</text>
</comment>
<evidence type="ECO:0000256" key="8">
    <source>
        <dbReference type="ARBA" id="ARBA00039612"/>
    </source>
</evidence>
<dbReference type="SUPFAM" id="SSF56112">
    <property type="entry name" value="Protein kinase-like (PK-like)"/>
    <property type="match status" value="1"/>
</dbReference>
<evidence type="ECO:0000256" key="2">
    <source>
        <dbReference type="ARBA" id="ARBA00022527"/>
    </source>
</evidence>
<evidence type="ECO:0000313" key="16">
    <source>
        <dbReference type="Proteomes" id="UP000041254"/>
    </source>
</evidence>
<dbReference type="GO" id="GO:0004674">
    <property type="term" value="F:protein serine/threonine kinase activity"/>
    <property type="evidence" value="ECO:0007669"/>
    <property type="project" value="UniProtKB-KW"/>
</dbReference>
<evidence type="ECO:0000256" key="1">
    <source>
        <dbReference type="ARBA" id="ARBA00006485"/>
    </source>
</evidence>
<keyword evidence="5" id="KW-0418">Kinase</keyword>
<sequence length="494" mass="55010">MAQAAETMEHDPYVVQNFIFSRMLGSGTYGCVAAVTNRTLTEVPQGTPLAIKKMRKWNGGEGIESTTMREVNALMALRGHMNIVTLHKVDMDPSDPMATIVYLIFELCEAGDVGRFRTICARENQINYPNWNPDKLLPRNTVPTLEQLARVMFQILNGIAYMHCKGLIHRDLKPQNILMTNNWIVKIADFGLARTVTIPTKLMSHEVATQWYRPPELFMGPANFKYTYALDIWSTGCIFIELTSGMPAFNGHTEFETLMKMLNTLGTPTNAIWPGSEAFTYADQFNRFPKFVRDPRDGITALLRRSHDSISQAAGYRPYGRTDIDRNSLAVDLFTRMLTYQPDRRITAVQALYHPFFDIVDKRRYQHFLGELQANYPEGYPVMPPNPPFPQMDYGLPDNHDNDGDMDVDDGNHMNIDQGPPAPAAAAAAAAGGGGGGSKGRRVRRGPTQGNNQAAGGGGDGVGLRVSPRLKGKEPINYAHMSKGKKRDRDGHAK</sequence>
<dbReference type="InterPro" id="IPR000719">
    <property type="entry name" value="Prot_kinase_dom"/>
</dbReference>
<dbReference type="InterPro" id="IPR011009">
    <property type="entry name" value="Kinase-like_dom_sf"/>
</dbReference>
<reference evidence="15 16" key="1">
    <citation type="submission" date="2014-11" db="EMBL/GenBank/DDBJ databases">
        <authorList>
            <person name="Zhu J."/>
            <person name="Qi W."/>
            <person name="Song R."/>
        </authorList>
    </citation>
    <scope>NUCLEOTIDE SEQUENCE [LARGE SCALE GENOMIC DNA]</scope>
</reference>
<dbReference type="STRING" id="1169540.A0A0G4G860"/>
<protein>
    <recommendedName>
        <fullName evidence="8">Cyclin-dependent kinase 2 homolog</fullName>
    </recommendedName>
    <alternativeName>
        <fullName evidence="9">Cell division control protein 2 homolog</fullName>
    </alternativeName>
    <alternativeName>
        <fullName evidence="10">cdc2-related kinase 2</fullName>
    </alternativeName>
</protein>
<dbReference type="OrthoDB" id="10264738at2759"/>
<dbReference type="GO" id="GO:0005524">
    <property type="term" value="F:ATP binding"/>
    <property type="evidence" value="ECO:0007669"/>
    <property type="project" value="UniProtKB-UniRule"/>
</dbReference>
<dbReference type="InParanoid" id="A0A0G4G860"/>
<proteinExistence type="inferred from homology"/>
<evidence type="ECO:0000256" key="3">
    <source>
        <dbReference type="ARBA" id="ARBA00022679"/>
    </source>
</evidence>
<dbReference type="Pfam" id="PF00069">
    <property type="entry name" value="Pkinase"/>
    <property type="match status" value="1"/>
</dbReference>
<keyword evidence="3" id="KW-0808">Transferase</keyword>
<dbReference type="Gene3D" id="3.30.200.20">
    <property type="entry name" value="Phosphorylase Kinase, domain 1"/>
    <property type="match status" value="1"/>
</dbReference>
<evidence type="ECO:0000259" key="14">
    <source>
        <dbReference type="PROSITE" id="PS50011"/>
    </source>
</evidence>
<dbReference type="PROSITE" id="PS00108">
    <property type="entry name" value="PROTEIN_KINASE_ST"/>
    <property type="match status" value="1"/>
</dbReference>
<dbReference type="Proteomes" id="UP000041254">
    <property type="component" value="Unassembled WGS sequence"/>
</dbReference>
<dbReference type="EMBL" id="CDMY01000592">
    <property type="protein sequence ID" value="CEM24858.1"/>
    <property type="molecule type" value="Genomic_DNA"/>
</dbReference>
<gene>
    <name evidence="15" type="ORF">Vbra_3235</name>
</gene>
<dbReference type="PhylomeDB" id="A0A0G4G860"/>
<feature type="region of interest" description="Disordered" evidence="13">
    <location>
        <begin position="393"/>
        <end position="494"/>
    </location>
</feature>
<dbReference type="PANTHER" id="PTHR24056">
    <property type="entry name" value="CELL DIVISION PROTEIN KINASE"/>
    <property type="match status" value="1"/>
</dbReference>
<comment type="subunit">
    <text evidence="7">May form a complex composed of at least the catalytic subunit CRK2 and a cyclin.</text>
</comment>
<dbReference type="PROSITE" id="PS50011">
    <property type="entry name" value="PROTEIN_KINASE_DOM"/>
    <property type="match status" value="1"/>
</dbReference>
<keyword evidence="6 11" id="KW-0067">ATP-binding</keyword>
<dbReference type="GO" id="GO:0005634">
    <property type="term" value="C:nucleus"/>
    <property type="evidence" value="ECO:0007669"/>
    <property type="project" value="TreeGrafter"/>
</dbReference>
<dbReference type="InterPro" id="IPR008271">
    <property type="entry name" value="Ser/Thr_kinase_AS"/>
</dbReference>
<name>A0A0G4G860_VITBC</name>
<dbReference type="FunFam" id="1.10.510.10:FF:000624">
    <property type="entry name" value="Mitogen-activated protein kinase"/>
    <property type="match status" value="1"/>
</dbReference>
<accession>A0A0G4G860</accession>
<keyword evidence="16" id="KW-1185">Reference proteome</keyword>
<evidence type="ECO:0000256" key="4">
    <source>
        <dbReference type="ARBA" id="ARBA00022741"/>
    </source>
</evidence>
<evidence type="ECO:0000256" key="12">
    <source>
        <dbReference type="RuleBase" id="RU000304"/>
    </source>
</evidence>
<evidence type="ECO:0000256" key="13">
    <source>
        <dbReference type="SAM" id="MobiDB-lite"/>
    </source>
</evidence>
<dbReference type="Gene3D" id="1.10.510.10">
    <property type="entry name" value="Transferase(Phosphotransferase) domain 1"/>
    <property type="match status" value="1"/>
</dbReference>